<evidence type="ECO:0000313" key="5">
    <source>
        <dbReference type="EMBL" id="KUK45338.1"/>
    </source>
</evidence>
<dbReference type="PANTHER" id="PTHR43464:SF19">
    <property type="entry name" value="UBIQUINONE BIOSYNTHESIS O-METHYLTRANSFERASE, MITOCHONDRIAL"/>
    <property type="match status" value="1"/>
</dbReference>
<dbReference type="Gene3D" id="3.40.50.150">
    <property type="entry name" value="Vaccinia Virus protein VP39"/>
    <property type="match status" value="1"/>
</dbReference>
<reference evidence="6" key="1">
    <citation type="journal article" date="2015" name="MBio">
        <title>Genome-resolved metagenomic analysis reveals roles for candidate phyla and other microbial community members in biogeochemical transformations in oil reservoirs.</title>
        <authorList>
            <person name="Hu P."/>
            <person name="Tom L."/>
            <person name="Singh A."/>
            <person name="Thomas B.C."/>
            <person name="Baker B.J."/>
            <person name="Piceno Y.M."/>
            <person name="Andersen G.L."/>
            <person name="Banfield J.F."/>
        </authorList>
    </citation>
    <scope>NUCLEOTIDE SEQUENCE [LARGE SCALE GENOMIC DNA]</scope>
    <source>
        <strain evidence="6">56_747</strain>
    </source>
</reference>
<reference evidence="7 8" key="2">
    <citation type="journal article" date="2015" name="MBio">
        <title>Genome-Resolved Metagenomic Analysis Reveals Roles for Candidate Phyla and Other Microbial Community Members in Biogeochemical Transformations in Oil Reservoirs.</title>
        <authorList>
            <person name="Hu P."/>
            <person name="Tom L."/>
            <person name="Singh A."/>
            <person name="Thomas B.C."/>
            <person name="Baker B.J."/>
            <person name="Piceno Y.M."/>
            <person name="Andersen G.L."/>
            <person name="Banfield J.F."/>
        </authorList>
    </citation>
    <scope>NUCLEOTIDE SEQUENCE [LARGE SCALE GENOMIC DNA]</scope>
    <source>
        <strain evidence="5">57_489</strain>
    </source>
</reference>
<dbReference type="GO" id="GO:0032259">
    <property type="term" value="P:methylation"/>
    <property type="evidence" value="ECO:0007669"/>
    <property type="project" value="UniProtKB-KW"/>
</dbReference>
<dbReference type="SUPFAM" id="SSF53335">
    <property type="entry name" value="S-adenosyl-L-methionine-dependent methyltransferases"/>
    <property type="match status" value="1"/>
</dbReference>
<dbReference type="InterPro" id="IPR029063">
    <property type="entry name" value="SAM-dependent_MTases_sf"/>
</dbReference>
<evidence type="ECO:0000256" key="3">
    <source>
        <dbReference type="ARBA" id="ARBA00022691"/>
    </source>
</evidence>
<dbReference type="Proteomes" id="UP000057043">
    <property type="component" value="Unassembled WGS sequence"/>
</dbReference>
<comment type="caution">
    <text evidence="5">The sequence shown here is derived from an EMBL/GenBank/DDBJ whole genome shotgun (WGS) entry which is preliminary data.</text>
</comment>
<dbReference type="Pfam" id="PF08241">
    <property type="entry name" value="Methyltransf_11"/>
    <property type="match status" value="1"/>
</dbReference>
<name>A0A117LG49_9EURY</name>
<sequence>MRYTQNDSTERWNCNADAWHRNFGGEDPNRRDLLDPIIFETLGDIGGKRILDAGCGDGYLSRKLAKRGAVVTAVECSHRMLALALAEEQPDPLSVTYHNGDIASLPFLADRSFDAVVTNNVIQDAADFEGAFREFSRLLQPGGIYLHIVNHPCFSTPVFGWVKDGEGKKLYRKVDRYFERGPFLVPWSPKSGMEPTIAFHRTLGDTVNSLISCGFRLLQLVEPEPPESWSILYPERLDGARIPDFLVLVCKKEKTYV</sequence>
<dbReference type="GO" id="GO:0008757">
    <property type="term" value="F:S-adenosylmethionine-dependent methyltransferase activity"/>
    <property type="evidence" value="ECO:0007669"/>
    <property type="project" value="InterPro"/>
</dbReference>
<keyword evidence="3" id="KW-0949">S-adenosyl-L-methionine</keyword>
<dbReference type="EMBL" id="LGFT01000004">
    <property type="protein sequence ID" value="KUK45338.1"/>
    <property type="molecule type" value="Genomic_DNA"/>
</dbReference>
<dbReference type="InterPro" id="IPR013216">
    <property type="entry name" value="Methyltransf_11"/>
</dbReference>
<dbReference type="PANTHER" id="PTHR43464">
    <property type="entry name" value="METHYLTRANSFERASE"/>
    <property type="match status" value="1"/>
</dbReference>
<dbReference type="AlphaFoldDB" id="A0A117LG49"/>
<organism evidence="5 8">
    <name type="scientific">Methanothrix harundinacea</name>
    <dbReference type="NCBI Taxonomy" id="301375"/>
    <lineage>
        <taxon>Archaea</taxon>
        <taxon>Methanobacteriati</taxon>
        <taxon>Methanobacteriota</taxon>
        <taxon>Stenosarchaea group</taxon>
        <taxon>Methanomicrobia</taxon>
        <taxon>Methanotrichales</taxon>
        <taxon>Methanotrichaceae</taxon>
        <taxon>Methanothrix</taxon>
    </lineage>
</organism>
<dbReference type="PATRIC" id="fig|301375.6.peg.1167"/>
<accession>A0A117LG49</accession>
<protein>
    <recommendedName>
        <fullName evidence="4">Methyltransferase type 11 domain-containing protein</fullName>
    </recommendedName>
</protein>
<evidence type="ECO:0000313" key="8">
    <source>
        <dbReference type="Proteomes" id="UP000057043"/>
    </source>
</evidence>
<dbReference type="CDD" id="cd02440">
    <property type="entry name" value="AdoMet_MTases"/>
    <property type="match status" value="1"/>
</dbReference>
<evidence type="ECO:0000256" key="2">
    <source>
        <dbReference type="ARBA" id="ARBA00022679"/>
    </source>
</evidence>
<keyword evidence="1" id="KW-0489">Methyltransferase</keyword>
<evidence type="ECO:0000313" key="6">
    <source>
        <dbReference type="EMBL" id="KUK97742.1"/>
    </source>
</evidence>
<evidence type="ECO:0000313" key="7">
    <source>
        <dbReference type="Proteomes" id="UP000053961"/>
    </source>
</evidence>
<keyword evidence="2" id="KW-0808">Transferase</keyword>
<feature type="domain" description="Methyltransferase type 11" evidence="4">
    <location>
        <begin position="51"/>
        <end position="145"/>
    </location>
</feature>
<evidence type="ECO:0000256" key="1">
    <source>
        <dbReference type="ARBA" id="ARBA00022603"/>
    </source>
</evidence>
<gene>
    <name evidence="5" type="ORF">XD72_0241</name>
    <name evidence="6" type="ORF">XE07_0156</name>
</gene>
<proteinExistence type="predicted"/>
<dbReference type="Proteomes" id="UP000053961">
    <property type="component" value="Unassembled WGS sequence"/>
</dbReference>
<dbReference type="EMBL" id="LGHB01000001">
    <property type="protein sequence ID" value="KUK97742.1"/>
    <property type="molecule type" value="Genomic_DNA"/>
</dbReference>
<evidence type="ECO:0000259" key="4">
    <source>
        <dbReference type="Pfam" id="PF08241"/>
    </source>
</evidence>